<name>A0ACA9YET7_9ASCO</name>
<organism evidence="1 2">
    <name type="scientific">[Candida] jaroonii</name>
    <dbReference type="NCBI Taxonomy" id="467808"/>
    <lineage>
        <taxon>Eukaryota</taxon>
        <taxon>Fungi</taxon>
        <taxon>Dikarya</taxon>
        <taxon>Ascomycota</taxon>
        <taxon>Saccharomycotina</taxon>
        <taxon>Pichiomycetes</taxon>
        <taxon>Debaryomycetaceae</taxon>
        <taxon>Yamadazyma</taxon>
    </lineage>
</organism>
<evidence type="ECO:0000313" key="1">
    <source>
        <dbReference type="EMBL" id="CAH6723218.1"/>
    </source>
</evidence>
<evidence type="ECO:0000313" key="2">
    <source>
        <dbReference type="Proteomes" id="UP001152531"/>
    </source>
</evidence>
<protein>
    <submittedName>
        <fullName evidence="1">Uncharacterized protein</fullName>
    </submittedName>
</protein>
<proteinExistence type="predicted"/>
<dbReference type="EMBL" id="CALSDN010000013">
    <property type="protein sequence ID" value="CAH6723218.1"/>
    <property type="molecule type" value="Genomic_DNA"/>
</dbReference>
<sequence>MSKDNISQDVENWISDTGEVKNFDESKGITNSAVLTNNENEDKSQRDEDDRSRSRISKEDLMDNFIPLPPKSPVMSSSDSLLNITPYTSSHNDNDDYVIYSDSEIGSQNSLELTTRSKLSMYSGSREESPSRDNSPSRAKAKRRTSKTKRGNLSPRRDSGEREKDSSTPKSKVKRKIRRKSTKSDGSERSHPYIGSGYTSTPATGKVFRNLLILEESLRQQVFQQKALRRKYLTFMAILCSLIASISHYLYVADTNQSSKSTVRVILTFVLLALMFTLLLYYLSGEYQKTIVLPRRFLSSTNKGLRQLNIRLVKIKIPWVDYFSDLLRELLLNFTNSCLNLLHKMDPNSYQNKNSKLEVLLISLMSQCQPRTGIADVKLVLNARVFNTDIREGWELYRSEFWLEEGMRRRNNLLNFITGHTEDDSSKEKLKREKREGKRKRSSTNTNVNTTPVLGILNEENLEQLADKLNNEISIPK</sequence>
<gene>
    <name evidence="1" type="ORF">CLIB1444_13S02982</name>
</gene>
<dbReference type="Proteomes" id="UP001152531">
    <property type="component" value="Unassembled WGS sequence"/>
</dbReference>
<reference evidence="1" key="1">
    <citation type="submission" date="2022-06" db="EMBL/GenBank/DDBJ databases">
        <authorList>
            <person name="Legras J.-L."/>
            <person name="Devillers H."/>
            <person name="Grondin C."/>
        </authorList>
    </citation>
    <scope>NUCLEOTIDE SEQUENCE</scope>
    <source>
        <strain evidence="1">CLIB 1444</strain>
    </source>
</reference>
<comment type="caution">
    <text evidence="1">The sequence shown here is derived from an EMBL/GenBank/DDBJ whole genome shotgun (WGS) entry which is preliminary data.</text>
</comment>
<keyword evidence="2" id="KW-1185">Reference proteome</keyword>
<accession>A0ACA9YET7</accession>